<organism evidence="5">
    <name type="scientific">marine sediment metagenome</name>
    <dbReference type="NCBI Taxonomy" id="412755"/>
    <lineage>
        <taxon>unclassified sequences</taxon>
        <taxon>metagenomes</taxon>
        <taxon>ecological metagenomes</taxon>
    </lineage>
</organism>
<evidence type="ECO:0000256" key="3">
    <source>
        <dbReference type="ARBA" id="ARBA00022840"/>
    </source>
</evidence>
<evidence type="ECO:0000256" key="2">
    <source>
        <dbReference type="ARBA" id="ARBA00022741"/>
    </source>
</evidence>
<name>X0XTF3_9ZZZZ</name>
<evidence type="ECO:0000313" key="5">
    <source>
        <dbReference type="EMBL" id="GAG46520.1"/>
    </source>
</evidence>
<reference evidence="5" key="1">
    <citation type="journal article" date="2014" name="Front. Microbiol.">
        <title>High frequency of phylogenetically diverse reductive dehalogenase-homologous genes in deep subseafloor sedimentary metagenomes.</title>
        <authorList>
            <person name="Kawai M."/>
            <person name="Futagami T."/>
            <person name="Toyoda A."/>
            <person name="Takaki Y."/>
            <person name="Nishi S."/>
            <person name="Hori S."/>
            <person name="Arai W."/>
            <person name="Tsubouchi T."/>
            <person name="Morono Y."/>
            <person name="Uchiyama I."/>
            <person name="Ito T."/>
            <person name="Fujiyama A."/>
            <person name="Inagaki F."/>
            <person name="Takami H."/>
        </authorList>
    </citation>
    <scope>NUCLEOTIDE SEQUENCE</scope>
    <source>
        <strain evidence="5">Expedition CK06-06</strain>
    </source>
</reference>
<evidence type="ECO:0000259" key="4">
    <source>
        <dbReference type="Pfam" id="PF08245"/>
    </source>
</evidence>
<dbReference type="InterPro" id="IPR051046">
    <property type="entry name" value="MurCDEF_CellWall_CoF430Synth"/>
</dbReference>
<gene>
    <name evidence="5" type="ORF">S01H1_80280</name>
</gene>
<comment type="caution">
    <text evidence="5">The sequence shown here is derived from an EMBL/GenBank/DDBJ whole genome shotgun (WGS) entry which is preliminary data.</text>
</comment>
<dbReference type="InterPro" id="IPR036565">
    <property type="entry name" value="Mur-like_cat_sf"/>
</dbReference>
<dbReference type="GO" id="GO:0016881">
    <property type="term" value="F:acid-amino acid ligase activity"/>
    <property type="evidence" value="ECO:0007669"/>
    <property type="project" value="InterPro"/>
</dbReference>
<evidence type="ECO:0000256" key="1">
    <source>
        <dbReference type="ARBA" id="ARBA00022598"/>
    </source>
</evidence>
<dbReference type="PANTHER" id="PTHR43024">
    <property type="entry name" value="UDP-N-ACETYLMURAMOYL-TRIPEPTIDE--D-ALANYL-D-ALANINE LIGASE"/>
    <property type="match status" value="1"/>
</dbReference>
<dbReference type="AlphaFoldDB" id="X0XTF3"/>
<proteinExistence type="predicted"/>
<feature type="non-terminal residue" evidence="5">
    <location>
        <position position="173"/>
    </location>
</feature>
<dbReference type="SUPFAM" id="SSF53623">
    <property type="entry name" value="MurD-like peptide ligases, catalytic domain"/>
    <property type="match status" value="1"/>
</dbReference>
<dbReference type="Pfam" id="PF08245">
    <property type="entry name" value="Mur_ligase_M"/>
    <property type="match status" value="1"/>
</dbReference>
<accession>X0XTF3</accession>
<keyword evidence="3" id="KW-0067">ATP-binding</keyword>
<feature type="domain" description="Mur ligase central" evidence="4">
    <location>
        <begin position="6"/>
        <end position="144"/>
    </location>
</feature>
<dbReference type="Gene3D" id="3.40.1190.10">
    <property type="entry name" value="Mur-like, catalytic domain"/>
    <property type="match status" value="1"/>
</dbReference>
<dbReference type="InterPro" id="IPR013221">
    <property type="entry name" value="Mur_ligase_cen"/>
</dbReference>
<protein>
    <recommendedName>
        <fullName evidence="4">Mur ligase central domain-containing protein</fullName>
    </recommendedName>
</protein>
<sequence length="173" mass="19544">MLLLEPNTETGIFEAGISRTGEMIKLEAIIRPSIGIFTNIGEAHQEGFKDIQEKLRQKLILFKDASKIIYCSEQDVVNNVIGKQFKAEKLFTWSFGKESEVRVSKREETGDGTMLDIIFGDINLELFLPFKDKASIENAMHVVSLMLLLEMPPVVIQSRIADLNPVAMRLEMV</sequence>
<keyword evidence="1" id="KW-0436">Ligase</keyword>
<dbReference type="GO" id="GO:0005524">
    <property type="term" value="F:ATP binding"/>
    <property type="evidence" value="ECO:0007669"/>
    <property type="project" value="UniProtKB-KW"/>
</dbReference>
<keyword evidence="2" id="KW-0547">Nucleotide-binding</keyword>
<dbReference type="EMBL" id="BARS01054196">
    <property type="protein sequence ID" value="GAG46520.1"/>
    <property type="molecule type" value="Genomic_DNA"/>
</dbReference>
<dbReference type="PANTHER" id="PTHR43024:SF1">
    <property type="entry name" value="UDP-N-ACETYLMURAMOYL-TRIPEPTIDE--D-ALANYL-D-ALANINE LIGASE"/>
    <property type="match status" value="1"/>
</dbReference>